<keyword evidence="1" id="KW-1133">Transmembrane helix</keyword>
<organism evidence="3 5">
    <name type="scientific">Capnocytophaga haemolytica</name>
    <dbReference type="NCBI Taxonomy" id="45243"/>
    <lineage>
        <taxon>Bacteria</taxon>
        <taxon>Pseudomonadati</taxon>
        <taxon>Bacteroidota</taxon>
        <taxon>Flavobacteriia</taxon>
        <taxon>Flavobacteriales</taxon>
        <taxon>Flavobacteriaceae</taxon>
        <taxon>Capnocytophaga</taxon>
    </lineage>
</organism>
<feature type="transmembrane region" description="Helical" evidence="1">
    <location>
        <begin position="39"/>
        <end position="63"/>
    </location>
</feature>
<keyword evidence="1" id="KW-0812">Transmembrane</keyword>
<dbReference type="KEGG" id="chg:AXF12_00235"/>
<dbReference type="Proteomes" id="UP000215539">
    <property type="component" value="Chromosome 1"/>
</dbReference>
<reference evidence="2 4" key="1">
    <citation type="submission" date="2016-02" db="EMBL/GenBank/DDBJ databases">
        <authorList>
            <person name="Holder M.E."/>
            <person name="Ajami N.J."/>
            <person name="Petrosino J.F."/>
        </authorList>
    </citation>
    <scope>NUCLEOTIDE SEQUENCE [LARGE SCALE GENOMIC DNA]</scope>
    <source>
        <strain evidence="2 4">CCUG 32990</strain>
    </source>
</reference>
<dbReference type="EMBL" id="LT906449">
    <property type="protein sequence ID" value="SNV13469.1"/>
    <property type="molecule type" value="Genomic_DNA"/>
</dbReference>
<dbReference type="AlphaFoldDB" id="A0AAX2H1E6"/>
<proteinExistence type="predicted"/>
<dbReference type="Proteomes" id="UP000065822">
    <property type="component" value="Chromosome"/>
</dbReference>
<feature type="transmembrane region" description="Helical" evidence="1">
    <location>
        <begin position="70"/>
        <end position="97"/>
    </location>
</feature>
<evidence type="ECO:0000313" key="2">
    <source>
        <dbReference type="EMBL" id="AMD84103.1"/>
    </source>
</evidence>
<dbReference type="RefSeq" id="WP_066427530.1">
    <property type="nucleotide sequence ID" value="NZ_CP014227.1"/>
</dbReference>
<evidence type="ECO:0000313" key="4">
    <source>
        <dbReference type="Proteomes" id="UP000065822"/>
    </source>
</evidence>
<reference evidence="3 5" key="2">
    <citation type="submission" date="2017-06" db="EMBL/GenBank/DDBJ databases">
        <authorList>
            <consortium name="Pathogen Informatics"/>
        </authorList>
    </citation>
    <scope>NUCLEOTIDE SEQUENCE [LARGE SCALE GENOMIC DNA]</scope>
    <source>
        <strain evidence="3 5">NCTC12947</strain>
    </source>
</reference>
<evidence type="ECO:0000256" key="1">
    <source>
        <dbReference type="SAM" id="Phobius"/>
    </source>
</evidence>
<sequence>MSTEETQNQNQPIYVVKAQSNGIGTAGFVISLVNVLLGFIPFINFLCFVLWPLGLVFSIVGLFKQPKGLAIAGLVISLFFIIIGLLFLGFLGITAAASSSTTTM</sequence>
<name>A0AAX2H1E6_9FLAO</name>
<dbReference type="EMBL" id="CP014227">
    <property type="protein sequence ID" value="AMD84103.1"/>
    <property type="molecule type" value="Genomic_DNA"/>
</dbReference>
<keyword evidence="1" id="KW-0472">Membrane</keyword>
<gene>
    <name evidence="2" type="ORF">AXF12_00235</name>
    <name evidence="3" type="ORF">SAMEA44541418_01726</name>
</gene>
<evidence type="ECO:0000313" key="3">
    <source>
        <dbReference type="EMBL" id="SNV13469.1"/>
    </source>
</evidence>
<evidence type="ECO:0008006" key="6">
    <source>
        <dbReference type="Google" id="ProtNLM"/>
    </source>
</evidence>
<accession>A0AAX2H1E6</accession>
<protein>
    <recommendedName>
        <fullName evidence="6">DUF4190 domain-containing protein</fullName>
    </recommendedName>
</protein>
<keyword evidence="4" id="KW-1185">Reference proteome</keyword>
<evidence type="ECO:0000313" key="5">
    <source>
        <dbReference type="Proteomes" id="UP000215539"/>
    </source>
</evidence>